<dbReference type="Proteomes" id="UP000077248">
    <property type="component" value="Unassembled WGS sequence"/>
</dbReference>
<evidence type="ECO:0000313" key="15">
    <source>
        <dbReference type="Proteomes" id="UP000291422"/>
    </source>
</evidence>
<comment type="function">
    <text evidence="9">Component of the Mediator complex, a coactivator involved in the regulated transcription of nearly all RNA polymerase II-dependent genes. Mediator functions as a bridge to convey information from gene-specific regulatory proteins to the basal RNA polymerase II transcription machinery. Mediator is recruited to promoters by direct interactions with regulatory proteins and serves as a scaffold for the assembly of a functional preinitiation complex with RNA polymerase II and the general transcription factors.</text>
</comment>
<dbReference type="GO" id="GO:0016592">
    <property type="term" value="C:mediator complex"/>
    <property type="evidence" value="ECO:0007669"/>
    <property type="project" value="InterPro"/>
</dbReference>
<evidence type="ECO:0000313" key="12">
    <source>
        <dbReference type="EMBL" id="OAG15827.1"/>
    </source>
</evidence>
<dbReference type="InterPro" id="IPR009244">
    <property type="entry name" value="Mediatior_Med7"/>
</dbReference>
<feature type="region of interest" description="Disordered" evidence="11">
    <location>
        <begin position="41"/>
        <end position="60"/>
    </location>
</feature>
<dbReference type="KEGG" id="aalt:CC77DRAFT_1012964"/>
<comment type="subunit">
    <text evidence="3 10">Component of the Mediator complex.</text>
</comment>
<reference evidence="12 14" key="1">
    <citation type="submission" date="2016-05" db="EMBL/GenBank/DDBJ databases">
        <title>Comparative analysis of secretome profiles of manganese(II)-oxidizing ascomycete fungi.</title>
        <authorList>
            <consortium name="DOE Joint Genome Institute"/>
            <person name="Zeiner C.A."/>
            <person name="Purvine S.O."/>
            <person name="Zink E.M."/>
            <person name="Wu S."/>
            <person name="Pasa-Tolic L."/>
            <person name="Chaput D.L."/>
            <person name="Haridas S."/>
            <person name="Grigoriev I.V."/>
            <person name="Santelli C.M."/>
            <person name="Hansel C.M."/>
        </authorList>
    </citation>
    <scope>NUCLEOTIDE SEQUENCE [LARGE SCALE GENOMIC DNA]</scope>
    <source>
        <strain evidence="12 14">SRC1lrK2f</strain>
    </source>
</reference>
<feature type="region of interest" description="Disordered" evidence="11">
    <location>
        <begin position="132"/>
        <end position="153"/>
    </location>
</feature>
<keyword evidence="6 10" id="KW-0010">Activator</keyword>
<evidence type="ECO:0000256" key="2">
    <source>
        <dbReference type="ARBA" id="ARBA00009994"/>
    </source>
</evidence>
<dbReference type="Pfam" id="PF05983">
    <property type="entry name" value="Med7"/>
    <property type="match status" value="1"/>
</dbReference>
<dbReference type="EMBL" id="PDXD01000016">
    <property type="protein sequence ID" value="RYN74833.1"/>
    <property type="molecule type" value="Genomic_DNA"/>
</dbReference>
<dbReference type="VEuPathDB" id="FungiDB:CC77DRAFT_1012964"/>
<proteinExistence type="inferred from homology"/>
<organism evidence="12 14">
    <name type="scientific">Alternaria alternata</name>
    <name type="common">Alternaria rot fungus</name>
    <name type="synonym">Torula alternata</name>
    <dbReference type="NCBI Taxonomy" id="5599"/>
    <lineage>
        <taxon>Eukaryota</taxon>
        <taxon>Fungi</taxon>
        <taxon>Dikarya</taxon>
        <taxon>Ascomycota</taxon>
        <taxon>Pezizomycotina</taxon>
        <taxon>Dothideomycetes</taxon>
        <taxon>Pleosporomycetidae</taxon>
        <taxon>Pleosporales</taxon>
        <taxon>Pleosporineae</taxon>
        <taxon>Pleosporaceae</taxon>
        <taxon>Alternaria</taxon>
        <taxon>Alternaria sect. Alternaria</taxon>
        <taxon>Alternaria alternata complex</taxon>
    </lineage>
</organism>
<evidence type="ECO:0000256" key="6">
    <source>
        <dbReference type="ARBA" id="ARBA00023159"/>
    </source>
</evidence>
<dbReference type="InterPro" id="IPR044888">
    <property type="entry name" value="Mediatior_Med7_sf"/>
</dbReference>
<dbReference type="Proteomes" id="UP000291422">
    <property type="component" value="Unassembled WGS sequence"/>
</dbReference>
<evidence type="ECO:0000256" key="10">
    <source>
        <dbReference type="RuleBase" id="RU364060"/>
    </source>
</evidence>
<feature type="region of interest" description="Disordered" evidence="11">
    <location>
        <begin position="251"/>
        <end position="295"/>
    </location>
</feature>
<evidence type="ECO:0000256" key="3">
    <source>
        <dbReference type="ARBA" id="ARBA00011837"/>
    </source>
</evidence>
<name>A0A177D9A7_ALTAL</name>
<dbReference type="OMA" id="IHDSYSM"/>
<dbReference type="STRING" id="5599.A0A177D9A7"/>
<reference evidence="15" key="2">
    <citation type="journal article" date="2019" name="bioRxiv">
        <title>Genomics, evolutionary history and diagnostics of the Alternaria alternata species group including apple and Asian pear pathotypes.</title>
        <authorList>
            <person name="Armitage A.D."/>
            <person name="Cockerton H.M."/>
            <person name="Sreenivasaprasad S."/>
            <person name="Woodhall J.W."/>
            <person name="Lane C.R."/>
            <person name="Harrison R.J."/>
            <person name="Clarkson J.P."/>
        </authorList>
    </citation>
    <scope>NUCLEOTIDE SEQUENCE [LARGE SCALE GENOMIC DNA]</scope>
    <source>
        <strain evidence="15">FERA 1177</strain>
    </source>
</reference>
<sequence length="295" mass="33386">MDDLQRPPTPEDEDIKLNFFPDPPPFYKYFTTENLARLKDIEKEAAPENDDAQPSTSKAATKLSAEQILALPTELRYLIPPEPPADDAEFHVFGAVESAKGANNLMKNMDYIADQLRFQDVFHDWTYEQLYPSPSTEPSADDPSAQQPTTSNSASLDRQNYLFRFLRSILLSYISLLGIVAANPTSEQKEQKLKDIMTLVANMHALINEYRPHQARQTLIAKMEEQVRKKREEIESVKRIGEKVKEVLAGFGGVDGENKPSDGGEETLEDGTRAREEDRQRVQRGMWDAINEVVG</sequence>
<dbReference type="PANTHER" id="PTHR21428">
    <property type="entry name" value="MEDIATOR OF RNA POLYMERASE II TRANSCRIPTION SUBUNIT 7"/>
    <property type="match status" value="1"/>
</dbReference>
<evidence type="ECO:0000256" key="5">
    <source>
        <dbReference type="ARBA" id="ARBA00023015"/>
    </source>
</evidence>
<dbReference type="Gene3D" id="6.10.140.1520">
    <property type="match status" value="1"/>
</dbReference>
<dbReference type="PANTHER" id="PTHR21428:SF11">
    <property type="entry name" value="MEDIATOR OF RNA POLYMERASE II TRANSCRIPTION SUBUNIT 7"/>
    <property type="match status" value="1"/>
</dbReference>
<dbReference type="AlphaFoldDB" id="A0A177D9A7"/>
<evidence type="ECO:0000313" key="14">
    <source>
        <dbReference type="Proteomes" id="UP000077248"/>
    </source>
</evidence>
<dbReference type="GO" id="GO:0003712">
    <property type="term" value="F:transcription coregulator activity"/>
    <property type="evidence" value="ECO:0007669"/>
    <property type="project" value="InterPro"/>
</dbReference>
<comment type="similarity">
    <text evidence="2 10">Belongs to the Mediator complex subunit 7 family.</text>
</comment>
<gene>
    <name evidence="13" type="ORF">AA0117_g6651</name>
    <name evidence="12" type="ORF">CC77DRAFT_1012964</name>
</gene>
<evidence type="ECO:0000256" key="8">
    <source>
        <dbReference type="ARBA" id="ARBA00023242"/>
    </source>
</evidence>
<keyword evidence="7 10" id="KW-0804">Transcription</keyword>
<dbReference type="Gene3D" id="6.10.140.200">
    <property type="match status" value="1"/>
</dbReference>
<dbReference type="InterPro" id="IPR037212">
    <property type="entry name" value="Med7/Med21-like"/>
</dbReference>
<feature type="compositionally biased region" description="Basic and acidic residues" evidence="11">
    <location>
        <begin position="270"/>
        <end position="281"/>
    </location>
</feature>
<evidence type="ECO:0000256" key="9">
    <source>
        <dbReference type="ARBA" id="ARBA00025687"/>
    </source>
</evidence>
<evidence type="ECO:0000256" key="7">
    <source>
        <dbReference type="ARBA" id="ARBA00023163"/>
    </source>
</evidence>
<dbReference type="SUPFAM" id="SSF140718">
    <property type="entry name" value="Mediator hinge subcomplex-like"/>
    <property type="match status" value="1"/>
</dbReference>
<evidence type="ECO:0000313" key="13">
    <source>
        <dbReference type="EMBL" id="RYN74833.1"/>
    </source>
</evidence>
<dbReference type="EMBL" id="KV441492">
    <property type="protein sequence ID" value="OAG15827.1"/>
    <property type="molecule type" value="Genomic_DNA"/>
</dbReference>
<dbReference type="GeneID" id="29109398"/>
<dbReference type="SMR" id="A0A177D9A7"/>
<dbReference type="RefSeq" id="XP_018381248.1">
    <property type="nucleotide sequence ID" value="XM_018523804.1"/>
</dbReference>
<reference evidence="13" key="3">
    <citation type="journal article" date="2019" name="J. ISSAAS">
        <title>Genomics, evolutionary history and diagnostics of the Alternaria alternata species group including apple and Asian pear pathotypes.</title>
        <authorList>
            <person name="Armitage A.D."/>
            <person name="Cockerton H.M."/>
            <person name="Sreenivasaprasad S."/>
            <person name="Woodhall J."/>
            <person name="Lane C."/>
            <person name="Harrison R.J."/>
            <person name="Clarkson J.P."/>
        </authorList>
    </citation>
    <scope>NUCLEOTIDE SEQUENCE</scope>
    <source>
        <strain evidence="13">FERA 1177</strain>
    </source>
</reference>
<accession>A0A177D9A7</accession>
<dbReference type="GO" id="GO:0070847">
    <property type="term" value="C:core mediator complex"/>
    <property type="evidence" value="ECO:0007669"/>
    <property type="project" value="TreeGrafter"/>
</dbReference>
<keyword evidence="14" id="KW-1185">Reference proteome</keyword>
<keyword evidence="5 10" id="KW-0805">Transcription regulation</keyword>
<comment type="subcellular location">
    <subcellularLocation>
        <location evidence="1 10">Nucleus</location>
    </subcellularLocation>
</comment>
<protein>
    <recommendedName>
        <fullName evidence="4 10">Mediator of RNA polymerase II transcription subunit 7</fullName>
    </recommendedName>
</protein>
<dbReference type="GO" id="GO:0006357">
    <property type="term" value="P:regulation of transcription by RNA polymerase II"/>
    <property type="evidence" value="ECO:0007669"/>
    <property type="project" value="InterPro"/>
</dbReference>
<keyword evidence="8 10" id="KW-0539">Nucleus</keyword>
<evidence type="ECO:0000256" key="4">
    <source>
        <dbReference type="ARBA" id="ARBA00020631"/>
    </source>
</evidence>
<evidence type="ECO:0000256" key="11">
    <source>
        <dbReference type="SAM" id="MobiDB-lite"/>
    </source>
</evidence>
<evidence type="ECO:0000256" key="1">
    <source>
        <dbReference type="ARBA" id="ARBA00004123"/>
    </source>
</evidence>